<protein>
    <recommendedName>
        <fullName evidence="4">SHSP domain-containing protein</fullName>
    </recommendedName>
</protein>
<reference evidence="2" key="1">
    <citation type="journal article" date="2021" name="Sci. Adv.">
        <title>The American lobster genome reveals insights on longevity, neural, and immune adaptations.</title>
        <authorList>
            <person name="Polinski J.M."/>
            <person name="Zimin A.V."/>
            <person name="Clark K.F."/>
            <person name="Kohn A.B."/>
            <person name="Sadowski N."/>
            <person name="Timp W."/>
            <person name="Ptitsyn A."/>
            <person name="Khanna P."/>
            <person name="Romanova D.Y."/>
            <person name="Williams P."/>
            <person name="Greenwood S.J."/>
            <person name="Moroz L.L."/>
            <person name="Walt D.R."/>
            <person name="Bodnar A.G."/>
        </authorList>
    </citation>
    <scope>NUCLEOTIDE SEQUENCE</scope>
    <source>
        <strain evidence="2">GMGI-L3</strain>
    </source>
</reference>
<name>A0A8J5JRZ3_HOMAM</name>
<feature type="compositionally biased region" description="Basic and acidic residues" evidence="1">
    <location>
        <begin position="232"/>
        <end position="268"/>
    </location>
</feature>
<dbReference type="InterPro" id="IPR008978">
    <property type="entry name" value="HSP20-like_chaperone"/>
</dbReference>
<organism evidence="2 3">
    <name type="scientific">Homarus americanus</name>
    <name type="common">American lobster</name>
    <dbReference type="NCBI Taxonomy" id="6706"/>
    <lineage>
        <taxon>Eukaryota</taxon>
        <taxon>Metazoa</taxon>
        <taxon>Ecdysozoa</taxon>
        <taxon>Arthropoda</taxon>
        <taxon>Crustacea</taxon>
        <taxon>Multicrustacea</taxon>
        <taxon>Malacostraca</taxon>
        <taxon>Eumalacostraca</taxon>
        <taxon>Eucarida</taxon>
        <taxon>Decapoda</taxon>
        <taxon>Pleocyemata</taxon>
        <taxon>Astacidea</taxon>
        <taxon>Nephropoidea</taxon>
        <taxon>Nephropidae</taxon>
        <taxon>Homarus</taxon>
    </lineage>
</organism>
<keyword evidence="3" id="KW-1185">Reference proteome</keyword>
<feature type="region of interest" description="Disordered" evidence="1">
    <location>
        <begin position="119"/>
        <end position="139"/>
    </location>
</feature>
<proteinExistence type="predicted"/>
<dbReference type="Proteomes" id="UP000747542">
    <property type="component" value="Unassembled WGS sequence"/>
</dbReference>
<accession>A0A8J5JRZ3</accession>
<dbReference type="SUPFAM" id="SSF49764">
    <property type="entry name" value="HSP20-like chaperones"/>
    <property type="match status" value="1"/>
</dbReference>
<evidence type="ECO:0000256" key="1">
    <source>
        <dbReference type="SAM" id="MobiDB-lite"/>
    </source>
</evidence>
<dbReference type="Gene3D" id="2.60.40.790">
    <property type="match status" value="1"/>
</dbReference>
<evidence type="ECO:0008006" key="4">
    <source>
        <dbReference type="Google" id="ProtNLM"/>
    </source>
</evidence>
<gene>
    <name evidence="2" type="ORF">Hamer_G022093</name>
</gene>
<feature type="compositionally biased region" description="Low complexity" evidence="1">
    <location>
        <begin position="119"/>
        <end position="138"/>
    </location>
</feature>
<comment type="caution">
    <text evidence="2">The sequence shown here is derived from an EMBL/GenBank/DDBJ whole genome shotgun (WGS) entry which is preliminary data.</text>
</comment>
<dbReference type="EMBL" id="JAHLQT010031890">
    <property type="protein sequence ID" value="KAG7159868.1"/>
    <property type="molecule type" value="Genomic_DNA"/>
</dbReference>
<evidence type="ECO:0000313" key="2">
    <source>
        <dbReference type="EMBL" id="KAG7159868.1"/>
    </source>
</evidence>
<feature type="region of interest" description="Disordered" evidence="1">
    <location>
        <begin position="228"/>
        <end position="268"/>
    </location>
</feature>
<dbReference type="AlphaFoldDB" id="A0A8J5JRZ3"/>
<sequence>MDPTPWWSEEASGMLEGWGGGGLVMRPGTWFRPQSRCCSYDDNFGRRFSMTRFLHSPLSSVGTVPPYHKNTNKCDDSDKCTSNSKNTTSCHCKRTSVTNDDIPKTASVTSDDVTIKINKGSDVSSSSASSNKKAGAGDQKTPWQFVVDARGYEEVRAVTNSGMLTVEAKTNQGHTRMMGRYSTTLPPHVDPDTLTATLRDGRLTVSQKPESLVNVEKVLPITPGEEAMTVGDTHHQDLPQHLDHDSQQDRESEQQHSQQEKQEQPSPQ</sequence>
<evidence type="ECO:0000313" key="3">
    <source>
        <dbReference type="Proteomes" id="UP000747542"/>
    </source>
</evidence>